<feature type="compositionally biased region" description="Low complexity" evidence="2">
    <location>
        <begin position="257"/>
        <end position="270"/>
    </location>
</feature>
<evidence type="ECO:0000313" key="4">
    <source>
        <dbReference type="EMBL" id="KAL1584682.1"/>
    </source>
</evidence>
<dbReference type="EMBL" id="JAAQHG020000024">
    <property type="protein sequence ID" value="KAL1584682.1"/>
    <property type="molecule type" value="Genomic_DNA"/>
</dbReference>
<dbReference type="RefSeq" id="XP_069227788.1">
    <property type="nucleotide sequence ID" value="XM_069375506.1"/>
</dbReference>
<sequence length="1114" mass="127282">MEPVSALSVAAATVQFLEFGLKTLKLCKQIRDSDSDTIELHAEVQLSIKRLELLQQGVTLNRFPRNTVRGVRETSSDCSALAKELRDLLDEIRAIAKSGKRFGALKAALRSLKDQRKIEKLQGRLEQCQTKFQTAVAVDTREQVLQFLENQGNMSDALKNIIMPELQRMQQESSDAHRKTQSQVEALQKQSAAAQDSFSKQLLESGTKSAAAHDFTHRQLSENKAKSAAAHNLTHRQLSANRKVSAAAHKSTHKQLSELQASSASALDSQNKTRVEMNSGFDHAKSSQQTASTYEAFLEGLKFPVDIQEQVTDNLRCKFLHWLRENEPTFWIVGKAGSGKSCLMSFIEGEQRTRAALRSWAGGRPLHIYSFFFWRPGSELQKSICGLLRSMLYQIASAKPAVIDAIISDCPQFENFRWTELKLVSALQRALKQYRQECVFFLIDGLDEFTGDYSELLNMILELQAGSNIKLCLSSRPEVDIHDRLWSKPSIRLQDLNYDDIRTHIQQKLGPRGQVFRGLITEVADRAEGIFLWAVLVTESLISGHKSRDNYSVLLRRLERIPAGLRELFQHMFANIDAEHRESLSIYFTLLKWEQQLDDDSSWRVVSLTKLKLATVLLYGTQFESLQQYLDACSAMRKGIPEQTKGLIELTGCEGRKGLSFLWALKDVRTGRACVQSQEAEPYELLTLELAWVHRSVYDCVLGDSSDGPADWINTIDHLDLARKVLHATRWLTERIPMEVKVDKNQLWSKDLGNDIWCLLSLTRLEDWHDSVLLREVYCTPDGIYDSFCSSVYGSENCQVFSAGFRHSLTQYGETQSGPWSQSDPLTWFWSNVRPEYGQGYLVSRFAQIKRNAHARKICFHLALQMLGPSDEWSEEELPGNSLVLRYLVEEGNSGFESNELSLDQHSRISWHYSCTGFRYELYFLFVQSKRDNDIEFWSAKTRVCDALQVFCGTMLQKSSKEGRASLQIEVPIIFFKVRDLASNEEGSRWQGAILRLLCLDVRAERLRKSSSVEYTKVAAHFDLSNKLTSELMTFLCHQSEDRDMILRFTGMPDDRARCLERVRSEIWANKDGQLDAWRQLYILACVKAWFEDFWISKEHAIELGRTKSELPVY</sequence>
<name>A0AB34KI19_9PEZI</name>
<feature type="compositionally biased region" description="Polar residues" evidence="2">
    <location>
        <begin position="181"/>
        <end position="191"/>
    </location>
</feature>
<comment type="caution">
    <text evidence="4">The sequence shown here is derived from an EMBL/GenBank/DDBJ whole genome shotgun (WGS) entry which is preliminary data.</text>
</comment>
<accession>A0AB34KI19</accession>
<dbReference type="Proteomes" id="UP000803884">
    <property type="component" value="Unassembled WGS sequence"/>
</dbReference>
<protein>
    <recommendedName>
        <fullName evidence="3">Nephrocystin 3-like N-terminal domain-containing protein</fullName>
    </recommendedName>
</protein>
<keyword evidence="5" id="KW-1185">Reference proteome</keyword>
<evidence type="ECO:0000256" key="2">
    <source>
        <dbReference type="SAM" id="MobiDB-lite"/>
    </source>
</evidence>
<dbReference type="InterPro" id="IPR056884">
    <property type="entry name" value="NPHP3-like_N"/>
</dbReference>
<dbReference type="InterPro" id="IPR027417">
    <property type="entry name" value="P-loop_NTPase"/>
</dbReference>
<dbReference type="PANTHER" id="PTHR10039:SF5">
    <property type="entry name" value="NACHT DOMAIN-CONTAINING PROTEIN"/>
    <property type="match status" value="1"/>
</dbReference>
<dbReference type="AlphaFoldDB" id="A0AB34KI19"/>
<evidence type="ECO:0000256" key="1">
    <source>
        <dbReference type="ARBA" id="ARBA00022737"/>
    </source>
</evidence>
<gene>
    <name evidence="4" type="ORF">WHR41_06901</name>
</gene>
<feature type="region of interest" description="Disordered" evidence="2">
    <location>
        <begin position="169"/>
        <end position="191"/>
    </location>
</feature>
<proteinExistence type="predicted"/>
<dbReference type="PANTHER" id="PTHR10039">
    <property type="entry name" value="AMELOGENIN"/>
    <property type="match status" value="1"/>
</dbReference>
<evidence type="ECO:0000313" key="5">
    <source>
        <dbReference type="Proteomes" id="UP000803884"/>
    </source>
</evidence>
<dbReference type="SUPFAM" id="SSF52540">
    <property type="entry name" value="P-loop containing nucleoside triphosphate hydrolases"/>
    <property type="match status" value="1"/>
</dbReference>
<dbReference type="Pfam" id="PF24883">
    <property type="entry name" value="NPHP3_N"/>
    <property type="match status" value="1"/>
</dbReference>
<keyword evidence="1" id="KW-0677">Repeat</keyword>
<organism evidence="4 5">
    <name type="scientific">Cladosporium halotolerans</name>
    <dbReference type="NCBI Taxonomy" id="1052096"/>
    <lineage>
        <taxon>Eukaryota</taxon>
        <taxon>Fungi</taxon>
        <taxon>Dikarya</taxon>
        <taxon>Ascomycota</taxon>
        <taxon>Pezizomycotina</taxon>
        <taxon>Dothideomycetes</taxon>
        <taxon>Dothideomycetidae</taxon>
        <taxon>Cladosporiales</taxon>
        <taxon>Cladosporiaceae</taxon>
        <taxon>Cladosporium</taxon>
    </lineage>
</organism>
<reference evidence="4 5" key="1">
    <citation type="journal article" date="2020" name="Microbiol. Resour. Announc.">
        <title>Draft Genome Sequence of a Cladosporium Species Isolated from the Mesophotic Ascidian Didemnum maculosum.</title>
        <authorList>
            <person name="Gioti A."/>
            <person name="Siaperas R."/>
            <person name="Nikolaivits E."/>
            <person name="Le Goff G."/>
            <person name="Ouazzani J."/>
            <person name="Kotoulas G."/>
            <person name="Topakas E."/>
        </authorList>
    </citation>
    <scope>NUCLEOTIDE SEQUENCE [LARGE SCALE GENOMIC DNA]</scope>
    <source>
        <strain evidence="4 5">TM138-S3</strain>
    </source>
</reference>
<evidence type="ECO:0000259" key="3">
    <source>
        <dbReference type="Pfam" id="PF24883"/>
    </source>
</evidence>
<feature type="region of interest" description="Disordered" evidence="2">
    <location>
        <begin position="240"/>
        <end position="271"/>
    </location>
</feature>
<feature type="domain" description="Nephrocystin 3-like N-terminal" evidence="3">
    <location>
        <begin position="318"/>
        <end position="476"/>
    </location>
</feature>
<dbReference type="GeneID" id="96008344"/>
<dbReference type="Gene3D" id="3.40.50.300">
    <property type="entry name" value="P-loop containing nucleotide triphosphate hydrolases"/>
    <property type="match status" value="1"/>
</dbReference>